<dbReference type="Gene3D" id="3.40.190.10">
    <property type="entry name" value="Periplasmic binding protein-like II"/>
    <property type="match status" value="2"/>
</dbReference>
<dbReference type="CDD" id="cd13580">
    <property type="entry name" value="PBP2_AlgQ_like_1"/>
    <property type="match status" value="1"/>
</dbReference>
<dbReference type="InterPro" id="IPR006059">
    <property type="entry name" value="SBP"/>
</dbReference>
<dbReference type="EMBL" id="JANIPJ010000020">
    <property type="protein sequence ID" value="MCR2806857.1"/>
    <property type="molecule type" value="Genomic_DNA"/>
</dbReference>
<evidence type="ECO:0000256" key="4">
    <source>
        <dbReference type="ARBA" id="ARBA00023139"/>
    </source>
</evidence>
<gene>
    <name evidence="6" type="ORF">NQZ67_23515</name>
</gene>
<evidence type="ECO:0000313" key="7">
    <source>
        <dbReference type="Proteomes" id="UP001141950"/>
    </source>
</evidence>
<evidence type="ECO:0000256" key="1">
    <source>
        <dbReference type="ARBA" id="ARBA00022475"/>
    </source>
</evidence>
<dbReference type="PANTHER" id="PTHR43649">
    <property type="entry name" value="ARABINOSE-BINDING PROTEIN-RELATED"/>
    <property type="match status" value="1"/>
</dbReference>
<accession>A0A9X2SD87</accession>
<evidence type="ECO:0000256" key="5">
    <source>
        <dbReference type="ARBA" id="ARBA00023288"/>
    </source>
</evidence>
<dbReference type="Proteomes" id="UP001141950">
    <property type="component" value="Unassembled WGS sequence"/>
</dbReference>
<keyword evidence="1" id="KW-1003">Cell membrane</keyword>
<sequence>MVFYDEPGLGRYDPPIDVTFVRENGTGLENLIRELPGQSVEDNTWSRLYEEVLGIRIQYDWLAKGDLYQQKLGVAIASGDIPDIMKVNAQQLRLLTNAGLIQEMTDTYEKYATPLTKRILSQEGMGPFDSATIDGKLMAIPETGASIEGAQFIWIRTDWLEQLGMQPPRTMDDLHAISKAFTEQDPDQNGKNDTYGLAVTQYLWDPVMGVMDFMAGYGAYPKIWLKDDKGKLVYGGVQPEVKTALLALQDMYKNGQLDPEFGLKNGDKVKEMLASGKLGMFYGEQWGAFVAQASRGLYPNSEWKAFPIVSEGVEKPKVPLRFSTYQFFAVRKDFPHPEAVVKMFNLHLEKNWGETAEYETYYSNPFPVWQLSPITPYPGRKNLDAFLELKEARRTGDFSMLRDEAKAIQKNIEAYLSGSSNKDTGWGWEKAYGPDGAFAILDQYERNGQLLFEGFVGAPTDTMIDKQAVLDELQLETYINIILGRPVEDFDRFIKEWSDLGGDEMTAEVNQWFAEKNNP</sequence>
<reference evidence="6" key="1">
    <citation type="submission" date="2022-08" db="EMBL/GenBank/DDBJ databases">
        <title>The genomic sequence of strain Paenibacillus sp. SCIV0701.</title>
        <authorList>
            <person name="Zhao H."/>
        </authorList>
    </citation>
    <scope>NUCLEOTIDE SEQUENCE</scope>
    <source>
        <strain evidence="6">SCIV0701</strain>
    </source>
</reference>
<proteinExistence type="predicted"/>
<organism evidence="6 7">
    <name type="scientific">Paenibacillus soyae</name>
    <dbReference type="NCBI Taxonomy" id="2969249"/>
    <lineage>
        <taxon>Bacteria</taxon>
        <taxon>Bacillati</taxon>
        <taxon>Bacillota</taxon>
        <taxon>Bacilli</taxon>
        <taxon>Bacillales</taxon>
        <taxon>Paenibacillaceae</taxon>
        <taxon>Paenibacillus</taxon>
    </lineage>
</organism>
<keyword evidence="5" id="KW-0449">Lipoprotein</keyword>
<dbReference type="PANTHER" id="PTHR43649:SF33">
    <property type="entry name" value="POLYGALACTURONAN_RHAMNOGALACTURONAN-BINDING PROTEIN YTCQ"/>
    <property type="match status" value="1"/>
</dbReference>
<evidence type="ECO:0000313" key="6">
    <source>
        <dbReference type="EMBL" id="MCR2806857.1"/>
    </source>
</evidence>
<comment type="caution">
    <text evidence="6">The sequence shown here is derived from an EMBL/GenBank/DDBJ whole genome shotgun (WGS) entry which is preliminary data.</text>
</comment>
<keyword evidence="7" id="KW-1185">Reference proteome</keyword>
<name>A0A9X2SD87_9BACL</name>
<dbReference type="AlphaFoldDB" id="A0A9X2SD87"/>
<dbReference type="SUPFAM" id="SSF53850">
    <property type="entry name" value="Periplasmic binding protein-like II"/>
    <property type="match status" value="1"/>
</dbReference>
<keyword evidence="3" id="KW-0472">Membrane</keyword>
<keyword evidence="4" id="KW-0564">Palmitate</keyword>
<protein>
    <submittedName>
        <fullName evidence="6">Extracellular solute-binding protein</fullName>
    </submittedName>
</protein>
<evidence type="ECO:0000256" key="3">
    <source>
        <dbReference type="ARBA" id="ARBA00023136"/>
    </source>
</evidence>
<keyword evidence="2" id="KW-0732">Signal</keyword>
<dbReference type="Pfam" id="PF01547">
    <property type="entry name" value="SBP_bac_1"/>
    <property type="match status" value="1"/>
</dbReference>
<dbReference type="InterPro" id="IPR050490">
    <property type="entry name" value="Bact_solute-bd_prot1"/>
</dbReference>
<evidence type="ECO:0000256" key="2">
    <source>
        <dbReference type="ARBA" id="ARBA00022729"/>
    </source>
</evidence>